<evidence type="ECO:0000256" key="1">
    <source>
        <dbReference type="ARBA" id="ARBA00006709"/>
    </source>
</evidence>
<evidence type="ECO:0000256" key="2">
    <source>
        <dbReference type="ARBA" id="ARBA00022448"/>
    </source>
</evidence>
<keyword evidence="4" id="KW-0472">Membrane</keyword>
<evidence type="ECO:0008006" key="7">
    <source>
        <dbReference type="Google" id="ProtNLM"/>
    </source>
</evidence>
<dbReference type="Proteomes" id="UP001524383">
    <property type="component" value="Unassembled WGS sequence"/>
</dbReference>
<keyword evidence="6" id="KW-1185">Reference proteome</keyword>
<dbReference type="InterPro" id="IPR036079">
    <property type="entry name" value="ATPase_csu/dsu_sf"/>
</dbReference>
<dbReference type="PANTHER" id="PTHR38682:SF1">
    <property type="entry name" value="V-TYPE ATP SYNTHASE SUBUNIT C"/>
    <property type="match status" value="1"/>
</dbReference>
<evidence type="ECO:0000313" key="5">
    <source>
        <dbReference type="EMBL" id="MCQ1539090.1"/>
    </source>
</evidence>
<dbReference type="Gene3D" id="1.10.132.50">
    <property type="entry name" value="ATP synthase (C/AC39) subunit, domain 3"/>
    <property type="match status" value="1"/>
</dbReference>
<dbReference type="SUPFAM" id="SSF103486">
    <property type="entry name" value="V-type ATP synthase subunit C"/>
    <property type="match status" value="1"/>
</dbReference>
<dbReference type="AlphaFoldDB" id="A0ABD4TP85"/>
<evidence type="ECO:0000256" key="4">
    <source>
        <dbReference type="SAM" id="Phobius"/>
    </source>
</evidence>
<dbReference type="Pfam" id="PF01992">
    <property type="entry name" value="vATP-synt_AC39"/>
    <property type="match status" value="1"/>
</dbReference>
<keyword evidence="4" id="KW-0812">Transmembrane</keyword>
<feature type="transmembrane region" description="Helical" evidence="4">
    <location>
        <begin position="20"/>
        <end position="45"/>
    </location>
</feature>
<accession>A0ABD4TP85</accession>
<dbReference type="InterPro" id="IPR035067">
    <property type="entry name" value="V-type_ATPase_csu/dsu"/>
</dbReference>
<comment type="similarity">
    <text evidence="1">Belongs to the V-ATPase V0D/AC39 subunit family.</text>
</comment>
<comment type="caution">
    <text evidence="5">The sequence shown here is derived from an EMBL/GenBank/DDBJ whole genome shotgun (WGS) entry which is preliminary data.</text>
</comment>
<dbReference type="InterPro" id="IPR050873">
    <property type="entry name" value="V-ATPase_V0D/AC39_subunit"/>
</dbReference>
<evidence type="ECO:0000256" key="3">
    <source>
        <dbReference type="ARBA" id="ARBA00023065"/>
    </source>
</evidence>
<name>A0ABD4TP85_9EURY</name>
<dbReference type="GO" id="GO:0006811">
    <property type="term" value="P:monoatomic ion transport"/>
    <property type="evidence" value="ECO:0007669"/>
    <property type="project" value="UniProtKB-KW"/>
</dbReference>
<dbReference type="InterPro" id="IPR002843">
    <property type="entry name" value="ATPase_V0-cplx_csu/dsu"/>
</dbReference>
<evidence type="ECO:0000313" key="6">
    <source>
        <dbReference type="Proteomes" id="UP001524383"/>
    </source>
</evidence>
<reference evidence="5 6" key="1">
    <citation type="submission" date="2019-08" db="EMBL/GenBank/DDBJ databases">
        <authorList>
            <person name="Chen S.-C."/>
            <person name="Lai M.-C."/>
            <person name="You Y.-T."/>
        </authorList>
    </citation>
    <scope>NUCLEOTIDE SEQUENCE [LARGE SCALE GENOMIC DNA]</scope>
    <source>
        <strain evidence="5 6">P2F9704a</strain>
    </source>
</reference>
<sequence length="400" mass="43456">MEVGRMDIDLIFSELFTGEGSGLIAIAFAIAFFIAVFIAVSAGWFRLILSIASFAYPSARVRAMGNPLVTAEGADTLSDAGDLLELFERAGRSGHSIEYREGMTADDTERLIRHYHYTLLGNLAVSVPDAIHSLILGYIQVYEGLEVAAVLRGIAGGLPGDLIEKRAVPIGSFSESAIRKAAHSGSVEEAVQRLDRAGILPRIRDLWKVVGEQEEYAAFESALLSESYLSLMMTARGIEESQYEPAVLMAGRMIDCKNLGILIRGRLSGADAAAIEPFLIQKGGFEITDDMLRALTRSADLVELSSLISETMYSPYIEPFIEQVRKSRDPGAIEMALSQCLLDVGRMVSSQYHLGSGPILRYLMALGIECENLRAAAAGILYHVPAETIRGQMVVEVSGR</sequence>
<dbReference type="Gene3D" id="1.20.1690.10">
    <property type="entry name" value="V-type ATP synthase subunit C domain"/>
    <property type="match status" value="2"/>
</dbReference>
<keyword evidence="3" id="KW-0406">Ion transport</keyword>
<gene>
    <name evidence="5" type="ORF">FTO68_08870</name>
</gene>
<organism evidence="5 6">
    <name type="scientific">Methanocalculus taiwanensis</name>
    <dbReference type="NCBI Taxonomy" id="106207"/>
    <lineage>
        <taxon>Archaea</taxon>
        <taxon>Methanobacteriati</taxon>
        <taxon>Methanobacteriota</taxon>
        <taxon>Stenosarchaea group</taxon>
        <taxon>Methanomicrobia</taxon>
        <taxon>Methanomicrobiales</taxon>
        <taxon>Methanocalculaceae</taxon>
        <taxon>Methanocalculus</taxon>
    </lineage>
</organism>
<proteinExistence type="inferred from homology"/>
<dbReference type="PANTHER" id="PTHR38682">
    <property type="entry name" value="V-TYPE ATP SYNTHASE SUBUNIT C"/>
    <property type="match status" value="1"/>
</dbReference>
<protein>
    <recommendedName>
        <fullName evidence="7">H+transporting two-sector ATPase C (AC39) subunit</fullName>
    </recommendedName>
</protein>
<dbReference type="InterPro" id="IPR044911">
    <property type="entry name" value="V-type_ATPase_csu/dsu_dom_3"/>
</dbReference>
<dbReference type="EMBL" id="VOTZ01000019">
    <property type="protein sequence ID" value="MCQ1539090.1"/>
    <property type="molecule type" value="Genomic_DNA"/>
</dbReference>
<keyword evidence="2" id="KW-0813">Transport</keyword>
<keyword evidence="4" id="KW-1133">Transmembrane helix</keyword>